<reference evidence="9" key="1">
    <citation type="submission" date="2021-01" db="EMBL/GenBank/DDBJ databases">
        <title>Whole genome shotgun sequence of Virgisporangium aliadipatigenens NBRC 105644.</title>
        <authorList>
            <person name="Komaki H."/>
            <person name="Tamura T."/>
        </authorList>
    </citation>
    <scope>NUCLEOTIDE SEQUENCE</scope>
    <source>
        <strain evidence="9">NBRC 105644</strain>
    </source>
</reference>
<evidence type="ECO:0000313" key="10">
    <source>
        <dbReference type="Proteomes" id="UP000619260"/>
    </source>
</evidence>
<proteinExistence type="inferred from homology"/>
<dbReference type="EC" id="4.2.2.29" evidence="7"/>
<comment type="similarity">
    <text evidence="7">Belongs to the transglycosylase MltG family.</text>
</comment>
<evidence type="ECO:0000256" key="7">
    <source>
        <dbReference type="HAMAP-Rule" id="MF_02065"/>
    </source>
</evidence>
<keyword evidence="2 7" id="KW-0812">Transmembrane</keyword>
<accession>A0A8J3YEF8</accession>
<keyword evidence="3 7" id="KW-1133">Transmembrane helix</keyword>
<feature type="region of interest" description="Disordered" evidence="8">
    <location>
        <begin position="57"/>
        <end position="77"/>
    </location>
</feature>
<evidence type="ECO:0000313" key="9">
    <source>
        <dbReference type="EMBL" id="GIJ43634.1"/>
    </source>
</evidence>
<dbReference type="Proteomes" id="UP000619260">
    <property type="component" value="Unassembled WGS sequence"/>
</dbReference>
<dbReference type="Gene3D" id="3.30.1490.480">
    <property type="entry name" value="Endolytic murein transglycosylase"/>
    <property type="match status" value="1"/>
</dbReference>
<dbReference type="HAMAP" id="MF_02065">
    <property type="entry name" value="MltG"/>
    <property type="match status" value="1"/>
</dbReference>
<dbReference type="GO" id="GO:0005886">
    <property type="term" value="C:plasma membrane"/>
    <property type="evidence" value="ECO:0007669"/>
    <property type="project" value="UniProtKB-SubCell"/>
</dbReference>
<feature type="region of interest" description="Disordered" evidence="8">
    <location>
        <begin position="420"/>
        <end position="441"/>
    </location>
</feature>
<keyword evidence="1 7" id="KW-1003">Cell membrane</keyword>
<dbReference type="GO" id="GO:0008932">
    <property type="term" value="F:lytic endotransglycosylase activity"/>
    <property type="evidence" value="ECO:0007669"/>
    <property type="project" value="UniProtKB-UniRule"/>
</dbReference>
<comment type="catalytic activity">
    <reaction evidence="7">
        <text>a peptidoglycan chain = a peptidoglycan chain with N-acetyl-1,6-anhydromuramyl-[peptide] at the reducing end + a peptidoglycan chain with N-acetylglucosamine at the non-reducing end.</text>
        <dbReference type="EC" id="4.2.2.29"/>
    </reaction>
</comment>
<dbReference type="GO" id="GO:0009252">
    <property type="term" value="P:peptidoglycan biosynthetic process"/>
    <property type="evidence" value="ECO:0007669"/>
    <property type="project" value="UniProtKB-UniRule"/>
</dbReference>
<dbReference type="Pfam" id="PF02618">
    <property type="entry name" value="YceG"/>
    <property type="match status" value="1"/>
</dbReference>
<name>A0A8J3YEF8_9ACTN</name>
<organism evidence="9 10">
    <name type="scientific">Virgisporangium aliadipatigenens</name>
    <dbReference type="NCBI Taxonomy" id="741659"/>
    <lineage>
        <taxon>Bacteria</taxon>
        <taxon>Bacillati</taxon>
        <taxon>Actinomycetota</taxon>
        <taxon>Actinomycetes</taxon>
        <taxon>Micromonosporales</taxon>
        <taxon>Micromonosporaceae</taxon>
        <taxon>Virgisporangium</taxon>
    </lineage>
</organism>
<gene>
    <name evidence="7" type="primary">mltG</name>
    <name evidence="9" type="ORF">Val02_05200</name>
</gene>
<dbReference type="NCBIfam" id="TIGR00247">
    <property type="entry name" value="endolytic transglycosylase MltG"/>
    <property type="match status" value="1"/>
</dbReference>
<comment type="caution">
    <text evidence="9">The sequence shown here is derived from an EMBL/GenBank/DDBJ whole genome shotgun (WGS) entry which is preliminary data.</text>
</comment>
<dbReference type="PANTHER" id="PTHR30518:SF2">
    <property type="entry name" value="ENDOLYTIC MUREIN TRANSGLYCOSYLASE"/>
    <property type="match status" value="1"/>
</dbReference>
<keyword evidence="10" id="KW-1185">Reference proteome</keyword>
<keyword evidence="4 7" id="KW-0472">Membrane</keyword>
<feature type="transmembrane region" description="Helical" evidence="7">
    <location>
        <begin position="83"/>
        <end position="104"/>
    </location>
</feature>
<feature type="region of interest" description="Disordered" evidence="8">
    <location>
        <begin position="14"/>
        <end position="45"/>
    </location>
</feature>
<comment type="function">
    <text evidence="7">Functions as a peptidoglycan terminase that cleaves nascent peptidoglycan strands endolytically to terminate their elongation.</text>
</comment>
<protein>
    <recommendedName>
        <fullName evidence="7">Endolytic murein transglycosylase</fullName>
        <ecNumber evidence="7">4.2.2.29</ecNumber>
    </recommendedName>
    <alternativeName>
        <fullName evidence="7">Peptidoglycan lytic transglycosylase</fullName>
    </alternativeName>
    <alternativeName>
        <fullName evidence="7">Peptidoglycan polymerization terminase</fullName>
    </alternativeName>
</protein>
<keyword evidence="6 7" id="KW-0961">Cell wall biogenesis/degradation</keyword>
<feature type="site" description="Important for catalytic activity" evidence="7">
    <location>
        <position position="315"/>
    </location>
</feature>
<evidence type="ECO:0000256" key="5">
    <source>
        <dbReference type="ARBA" id="ARBA00023239"/>
    </source>
</evidence>
<evidence type="ECO:0000256" key="8">
    <source>
        <dbReference type="SAM" id="MobiDB-lite"/>
    </source>
</evidence>
<evidence type="ECO:0000256" key="1">
    <source>
        <dbReference type="ARBA" id="ARBA00022475"/>
    </source>
</evidence>
<dbReference type="AlphaFoldDB" id="A0A8J3YEF8"/>
<dbReference type="PANTHER" id="PTHR30518">
    <property type="entry name" value="ENDOLYTIC MUREIN TRANSGLYCOSYLASE"/>
    <property type="match status" value="1"/>
</dbReference>
<dbReference type="GO" id="GO:0071555">
    <property type="term" value="P:cell wall organization"/>
    <property type="evidence" value="ECO:0007669"/>
    <property type="project" value="UniProtKB-KW"/>
</dbReference>
<evidence type="ECO:0000256" key="4">
    <source>
        <dbReference type="ARBA" id="ARBA00023136"/>
    </source>
</evidence>
<sequence>MGPAVALRIGFPKVDGSSAAAPGNSVGCPDATGGQDGQRRHYVDDERDFELSWEDDDRSRRRRGRGGTATVERPRTERKSRTGVALVLALVILVVLGGGAWYGFEKARGYFDVPDYNSGGTGETQFEVKSGATAAQIGTDLVTAGVVKSQKAFVEAAKKNARSKDVQPGFYRMRLQMRASDALAALLNLTNKVQRKVTVPEGEATFKIYELLAKATNIPEQQFKDAAKDTQALGIPESWYTRLDGQQSAKGVEGFLFPQTYQFNPGVTAPQVLKEMVEHFMEVAERIGFTKKLAAAGNPFSPYEALILASMSQAEAGVTEDLGKISRVGYNRIKKHKMPLEYDVTTNYWRQLQGKPKVPSNALTDAEMKDPRNTYRTHGKLGLPPGPICSPGEAALRSAAEPTPGEWIFFVAVDKEGHSKFATTDKEHERNKREAEKNGVL</sequence>
<evidence type="ECO:0000256" key="3">
    <source>
        <dbReference type="ARBA" id="ARBA00022989"/>
    </source>
</evidence>
<dbReference type="EMBL" id="BOPF01000002">
    <property type="protein sequence ID" value="GIJ43634.1"/>
    <property type="molecule type" value="Genomic_DNA"/>
</dbReference>
<evidence type="ECO:0000256" key="6">
    <source>
        <dbReference type="ARBA" id="ARBA00023316"/>
    </source>
</evidence>
<comment type="subcellular location">
    <subcellularLocation>
        <location evidence="7">Cell membrane</location>
        <topology evidence="7">Single-pass membrane protein</topology>
    </subcellularLocation>
</comment>
<keyword evidence="5 7" id="KW-0456">Lyase</keyword>
<evidence type="ECO:0000256" key="2">
    <source>
        <dbReference type="ARBA" id="ARBA00022692"/>
    </source>
</evidence>
<dbReference type="InterPro" id="IPR003770">
    <property type="entry name" value="MLTG-like"/>
</dbReference>